<evidence type="ECO:0000256" key="4">
    <source>
        <dbReference type="ARBA" id="ARBA00014232"/>
    </source>
</evidence>
<keyword evidence="6" id="KW-0158">Chromosome</keyword>
<keyword evidence="11" id="KW-0539">Nucleus</keyword>
<evidence type="ECO:0000256" key="10">
    <source>
        <dbReference type="ARBA" id="ARBA00022853"/>
    </source>
</evidence>
<dbReference type="PROSITE" id="PS50280">
    <property type="entry name" value="SET"/>
    <property type="match status" value="1"/>
</dbReference>
<evidence type="ECO:0000256" key="7">
    <source>
        <dbReference type="ARBA" id="ARBA00022603"/>
    </source>
</evidence>
<keyword evidence="8" id="KW-0808">Transferase</keyword>
<dbReference type="Proteomes" id="UP001303160">
    <property type="component" value="Unassembled WGS sequence"/>
</dbReference>
<comment type="catalytic activity">
    <reaction evidence="14">
        <text>L-lysyl(20)-[histone H4] + 3 S-adenosyl-L-methionine = N(6),N(6),N(6)-trimethyl-L-lysyl(20)-[histone H4] + 3 S-adenosyl-L-homocysteine + 3 H(+)</text>
        <dbReference type="Rhea" id="RHEA:64456"/>
        <dbReference type="Rhea" id="RHEA-COMP:15554"/>
        <dbReference type="Rhea" id="RHEA-COMP:15998"/>
        <dbReference type="ChEBI" id="CHEBI:15378"/>
        <dbReference type="ChEBI" id="CHEBI:29969"/>
        <dbReference type="ChEBI" id="CHEBI:57856"/>
        <dbReference type="ChEBI" id="CHEBI:59789"/>
        <dbReference type="ChEBI" id="CHEBI:61961"/>
        <dbReference type="EC" id="2.1.1.372"/>
    </reaction>
</comment>
<evidence type="ECO:0000256" key="2">
    <source>
        <dbReference type="ARBA" id="ARBA00004123"/>
    </source>
</evidence>
<dbReference type="InterPro" id="IPR041938">
    <property type="entry name" value="Hist-Lys_N-MTase_N"/>
</dbReference>
<dbReference type="CDD" id="cd10524">
    <property type="entry name" value="SET_Suv4-20-like"/>
    <property type="match status" value="1"/>
</dbReference>
<dbReference type="GO" id="GO:0140943">
    <property type="term" value="F:histone H4K20 trimethyltransferase activity"/>
    <property type="evidence" value="ECO:0007669"/>
    <property type="project" value="UniProtKB-EC"/>
</dbReference>
<accession>A0AAN6X8Q7</accession>
<feature type="region of interest" description="Disordered" evidence="15">
    <location>
        <begin position="614"/>
        <end position="638"/>
    </location>
</feature>
<dbReference type="EMBL" id="MU863995">
    <property type="protein sequence ID" value="KAK4196050.1"/>
    <property type="molecule type" value="Genomic_DNA"/>
</dbReference>
<comment type="subcellular location">
    <subcellularLocation>
        <location evidence="3">Chromosome</location>
    </subcellularLocation>
    <subcellularLocation>
        <location evidence="2">Nucleus</location>
    </subcellularLocation>
</comment>
<dbReference type="Gene3D" id="2.170.270.10">
    <property type="entry name" value="SET domain"/>
    <property type="match status" value="1"/>
</dbReference>
<dbReference type="SUPFAM" id="SSF82199">
    <property type="entry name" value="SET domain"/>
    <property type="match status" value="1"/>
</dbReference>
<feature type="domain" description="SET" evidence="16">
    <location>
        <begin position="115"/>
        <end position="229"/>
    </location>
</feature>
<dbReference type="GO" id="GO:0005634">
    <property type="term" value="C:nucleus"/>
    <property type="evidence" value="ECO:0007669"/>
    <property type="project" value="UniProtKB-SubCell"/>
</dbReference>
<dbReference type="PANTHER" id="PTHR12977">
    <property type="entry name" value="SUPPRESSOR OF VARIEGATION 4-20-RELATED"/>
    <property type="match status" value="1"/>
</dbReference>
<reference evidence="17" key="2">
    <citation type="submission" date="2023-05" db="EMBL/GenBank/DDBJ databases">
        <authorList>
            <consortium name="Lawrence Berkeley National Laboratory"/>
            <person name="Steindorff A."/>
            <person name="Hensen N."/>
            <person name="Bonometti L."/>
            <person name="Westerberg I."/>
            <person name="Brannstrom I.O."/>
            <person name="Guillou S."/>
            <person name="Cros-Aarteil S."/>
            <person name="Calhoun S."/>
            <person name="Haridas S."/>
            <person name="Kuo A."/>
            <person name="Mondo S."/>
            <person name="Pangilinan J."/>
            <person name="Riley R."/>
            <person name="Labutti K."/>
            <person name="Andreopoulos B."/>
            <person name="Lipzen A."/>
            <person name="Chen C."/>
            <person name="Yanf M."/>
            <person name="Daum C."/>
            <person name="Ng V."/>
            <person name="Clum A."/>
            <person name="Ohm R."/>
            <person name="Martin F."/>
            <person name="Silar P."/>
            <person name="Natvig D."/>
            <person name="Lalanne C."/>
            <person name="Gautier V."/>
            <person name="Ament-Velasquez S.L."/>
            <person name="Kruys A."/>
            <person name="Hutchinson M.I."/>
            <person name="Powell A.J."/>
            <person name="Barry K."/>
            <person name="Miller A.N."/>
            <person name="Grigoriev I.V."/>
            <person name="Debuchy R."/>
            <person name="Gladieux P."/>
            <person name="Thoren M.H."/>
            <person name="Johannesson H."/>
        </authorList>
    </citation>
    <scope>NUCLEOTIDE SEQUENCE</scope>
    <source>
        <strain evidence="17">CBS 315.58</strain>
    </source>
</reference>
<keyword evidence="7" id="KW-0489">Methyltransferase</keyword>
<dbReference type="GO" id="GO:0005694">
    <property type="term" value="C:chromosome"/>
    <property type="evidence" value="ECO:0007669"/>
    <property type="project" value="UniProtKB-SubCell"/>
</dbReference>
<sequence length="681" mass="74886">MPPRTLAPGKKKLTLAQLAAYDDILTDALIDRTYYWTTIPKNRTSYHPSRGVREEEIAKLIQTHLIINSDLKTAEEKLLATDGLGRFYNGLKTPKEKDDFKAHMRRYMSTYLPDCPFEVNATNRYTIVTYEASITARRFIRRNETIKYLAGIQVTITPEEEADMASRKKDFSLVVSSRSKSTSLFMGPARFANHDCDANARLVTCGQAGIEIIACRDIGVGDEITVSYSESYFGEDNCECLCQTCEARQVNGWQQEEGSASVKRSIEDDLTAAQGYSFRRRLRDESVAGSGSRTPSVTPGIRPRVLKKRGSQMVLCDRQSTVESTDPECSEVSGHVRKRDAAALGTPPITPAKRLKTMHFDLPSTTIGSPISRGSSESELSRSPLSSEAGSAILTDATTPASDSADGLVLSPDPTPIKQVIEILKSEQSGAEAGNVEQLPEAISPLPQRTYDFSAILPTTEITPPAEELADNTETAGATSTAEAVVPVPPSNDAAAPTTPVAKGKASKKKGQAARQASPPLVQKRRVPGDYTLTPLLLSEPETAWIHCTNCNTAFVQKDAYFTRANCPRCERHSKLYGYIWPKTQPAGKNDKEERILDHRLINRFLDPEDEARARGKKHWRAGSQRESTMDTEGGNFQRRGRTRVRGSLVPKVEMSENTALDGVRRSGRVRRASAKVIGDA</sequence>
<dbReference type="InterPro" id="IPR046341">
    <property type="entry name" value="SET_dom_sf"/>
</dbReference>
<evidence type="ECO:0000256" key="8">
    <source>
        <dbReference type="ARBA" id="ARBA00022679"/>
    </source>
</evidence>
<comment type="function">
    <text evidence="1">Histone methyltransferase that trimethylates 'Lys-20' of histone H4 to form H4K20me3.</text>
</comment>
<comment type="caution">
    <text evidence="17">The sequence shown here is derived from an EMBL/GenBank/DDBJ whole genome shotgun (WGS) entry which is preliminary data.</text>
</comment>
<keyword evidence="10" id="KW-0156">Chromatin regulator</keyword>
<evidence type="ECO:0000313" key="18">
    <source>
        <dbReference type="Proteomes" id="UP001303160"/>
    </source>
</evidence>
<keyword evidence="18" id="KW-1185">Reference proteome</keyword>
<evidence type="ECO:0000256" key="3">
    <source>
        <dbReference type="ARBA" id="ARBA00004286"/>
    </source>
</evidence>
<dbReference type="Gene3D" id="1.10.10.1700">
    <property type="entry name" value="Histone-lysine N-methyltransferase"/>
    <property type="match status" value="1"/>
</dbReference>
<dbReference type="InterPro" id="IPR001214">
    <property type="entry name" value="SET_dom"/>
</dbReference>
<dbReference type="PROSITE" id="PS51567">
    <property type="entry name" value="SAM_MT43_SUVAR420_1"/>
    <property type="match status" value="1"/>
</dbReference>
<dbReference type="Pfam" id="PF00856">
    <property type="entry name" value="SET"/>
    <property type="match status" value="1"/>
</dbReference>
<feature type="region of interest" description="Disordered" evidence="15">
    <location>
        <begin position="486"/>
        <end position="526"/>
    </location>
</feature>
<feature type="compositionally biased region" description="Low complexity" evidence="15">
    <location>
        <begin position="367"/>
        <end position="386"/>
    </location>
</feature>
<keyword evidence="9" id="KW-0949">S-adenosyl-L-methionine</keyword>
<evidence type="ECO:0000259" key="16">
    <source>
        <dbReference type="PROSITE" id="PS50280"/>
    </source>
</evidence>
<evidence type="ECO:0000256" key="14">
    <source>
        <dbReference type="ARBA" id="ARBA00048081"/>
    </source>
</evidence>
<name>A0AAN6X8Q7_9PEZI</name>
<gene>
    <name evidence="17" type="ORF">QBC40DRAFT_288028</name>
</gene>
<evidence type="ECO:0000256" key="15">
    <source>
        <dbReference type="SAM" id="MobiDB-lite"/>
    </source>
</evidence>
<feature type="region of interest" description="Disordered" evidence="15">
    <location>
        <begin position="318"/>
        <end position="386"/>
    </location>
</feature>
<dbReference type="GO" id="GO:0032259">
    <property type="term" value="P:methylation"/>
    <property type="evidence" value="ECO:0007669"/>
    <property type="project" value="UniProtKB-KW"/>
</dbReference>
<dbReference type="EC" id="2.1.1.372" evidence="12"/>
<dbReference type="AlphaFoldDB" id="A0AAN6X8Q7"/>
<dbReference type="InterPro" id="IPR025783">
    <property type="entry name" value="Set9_fungi"/>
</dbReference>
<evidence type="ECO:0000256" key="1">
    <source>
        <dbReference type="ARBA" id="ARBA00001984"/>
    </source>
</evidence>
<evidence type="ECO:0000256" key="11">
    <source>
        <dbReference type="ARBA" id="ARBA00023242"/>
    </source>
</evidence>
<dbReference type="InterPro" id="IPR039977">
    <property type="entry name" value="Suv4-20/Set9"/>
</dbReference>
<reference evidence="17" key="1">
    <citation type="journal article" date="2023" name="Mol. Phylogenet. Evol.">
        <title>Genome-scale phylogeny and comparative genomics of the fungal order Sordariales.</title>
        <authorList>
            <person name="Hensen N."/>
            <person name="Bonometti L."/>
            <person name="Westerberg I."/>
            <person name="Brannstrom I.O."/>
            <person name="Guillou S."/>
            <person name="Cros-Aarteil S."/>
            <person name="Calhoun S."/>
            <person name="Haridas S."/>
            <person name="Kuo A."/>
            <person name="Mondo S."/>
            <person name="Pangilinan J."/>
            <person name="Riley R."/>
            <person name="LaButti K."/>
            <person name="Andreopoulos B."/>
            <person name="Lipzen A."/>
            <person name="Chen C."/>
            <person name="Yan M."/>
            <person name="Daum C."/>
            <person name="Ng V."/>
            <person name="Clum A."/>
            <person name="Steindorff A."/>
            <person name="Ohm R.A."/>
            <person name="Martin F."/>
            <person name="Silar P."/>
            <person name="Natvig D.O."/>
            <person name="Lalanne C."/>
            <person name="Gautier V."/>
            <person name="Ament-Velasquez S.L."/>
            <person name="Kruys A."/>
            <person name="Hutchinson M.I."/>
            <person name="Powell A.J."/>
            <person name="Barry K."/>
            <person name="Miller A.N."/>
            <person name="Grigoriev I.V."/>
            <person name="Debuchy R."/>
            <person name="Gladieux P."/>
            <person name="Hiltunen Thoren M."/>
            <person name="Johannesson H."/>
        </authorList>
    </citation>
    <scope>NUCLEOTIDE SEQUENCE</scope>
    <source>
        <strain evidence="17">CBS 315.58</strain>
    </source>
</reference>
<evidence type="ECO:0000256" key="12">
    <source>
        <dbReference type="ARBA" id="ARBA00024057"/>
    </source>
</evidence>
<dbReference type="PANTHER" id="PTHR12977:SF4">
    <property type="entry name" value="HISTONE-LYSINE N-METHYLTRANSFERASE KMT5B"/>
    <property type="match status" value="1"/>
</dbReference>
<feature type="region of interest" description="Disordered" evidence="15">
    <location>
        <begin position="283"/>
        <end position="304"/>
    </location>
</feature>
<evidence type="ECO:0000256" key="9">
    <source>
        <dbReference type="ARBA" id="ARBA00022691"/>
    </source>
</evidence>
<evidence type="ECO:0000313" key="17">
    <source>
        <dbReference type="EMBL" id="KAK4196050.1"/>
    </source>
</evidence>
<evidence type="ECO:0000256" key="5">
    <source>
        <dbReference type="ARBA" id="ARBA00015413"/>
    </source>
</evidence>
<dbReference type="SMART" id="SM00317">
    <property type="entry name" value="SET"/>
    <property type="match status" value="1"/>
</dbReference>
<proteinExistence type="predicted"/>
<organism evidence="17 18">
    <name type="scientific">Triangularia verruculosa</name>
    <dbReference type="NCBI Taxonomy" id="2587418"/>
    <lineage>
        <taxon>Eukaryota</taxon>
        <taxon>Fungi</taxon>
        <taxon>Dikarya</taxon>
        <taxon>Ascomycota</taxon>
        <taxon>Pezizomycotina</taxon>
        <taxon>Sordariomycetes</taxon>
        <taxon>Sordariomycetidae</taxon>
        <taxon>Sordariales</taxon>
        <taxon>Podosporaceae</taxon>
        <taxon>Triangularia</taxon>
    </lineage>
</organism>
<evidence type="ECO:0000256" key="6">
    <source>
        <dbReference type="ARBA" id="ARBA00022454"/>
    </source>
</evidence>
<protein>
    <recommendedName>
        <fullName evidence="5">Histone-lysine N-methyltransferase SET9</fullName>
        <ecNumber evidence="12">2.1.1.372</ecNumber>
    </recommendedName>
    <alternativeName>
        <fullName evidence="4">Histone-lysine N-methyltransferase set9</fullName>
    </alternativeName>
    <alternativeName>
        <fullName evidence="13">SET domain protein 9</fullName>
    </alternativeName>
</protein>
<evidence type="ECO:0000256" key="13">
    <source>
        <dbReference type="ARBA" id="ARBA00030653"/>
    </source>
</evidence>